<keyword evidence="2" id="KW-0647">Proteasome</keyword>
<dbReference type="GO" id="GO:0005829">
    <property type="term" value="C:cytosol"/>
    <property type="evidence" value="ECO:0007669"/>
    <property type="project" value="TreeGrafter"/>
</dbReference>
<dbReference type="PANTHER" id="PTHR10539">
    <property type="entry name" value="26S PROTEASOME NON-ATPASE REGULATORY SUBUNIT 13"/>
    <property type="match status" value="1"/>
</dbReference>
<dbReference type="AlphaFoldDB" id="A7ATJ5"/>
<comment type="caution">
    <text evidence="4">The sequence shown here is derived from an EMBL/GenBank/DDBJ whole genome shotgun (WGS) entry which is preliminary data.</text>
</comment>
<dbReference type="InterPro" id="IPR000717">
    <property type="entry name" value="PCI_dom"/>
</dbReference>
<comment type="similarity">
    <text evidence="1">Belongs to the proteasome subunit S11 family.</text>
</comment>
<name>A7ATJ5_BABBO</name>
<dbReference type="PANTHER" id="PTHR10539:SF0">
    <property type="entry name" value="26S PROTEASOME NON-ATPASE REGULATORY SUBUNIT 13"/>
    <property type="match status" value="1"/>
</dbReference>
<dbReference type="SUPFAM" id="SSF46785">
    <property type="entry name" value="Winged helix' DNA-binding domain"/>
    <property type="match status" value="1"/>
</dbReference>
<evidence type="ECO:0000259" key="3">
    <source>
        <dbReference type="PROSITE" id="PS50250"/>
    </source>
</evidence>
<evidence type="ECO:0000313" key="4">
    <source>
        <dbReference type="EMBL" id="EDO06256.1"/>
    </source>
</evidence>
<keyword evidence="5" id="KW-1185">Reference proteome</keyword>
<reference evidence="5" key="2">
    <citation type="journal article" date="2020" name="Data Brief">
        <title>Transcriptome dataset of Babesia bovis life stages within vertebrate and invertebrate hosts.</title>
        <authorList>
            <person name="Ueti M.W."/>
            <person name="Johnson W.C."/>
            <person name="Kappmeyer L.S."/>
            <person name="Herndon D.R."/>
            <person name="Mousel M.R."/>
            <person name="Reif K.E."/>
            <person name="Taus N.S."/>
            <person name="Ifeonu O.O."/>
            <person name="Silva J.C."/>
            <person name="Suarez C.E."/>
            <person name="Brayton K.A."/>
        </authorList>
    </citation>
    <scope>NUCLEOTIDE SEQUENCE [LARGE SCALE GENOMIC DNA]</scope>
</reference>
<dbReference type="OMA" id="SFEDYWE"/>
<evidence type="ECO:0000313" key="5">
    <source>
        <dbReference type="Proteomes" id="UP000002173"/>
    </source>
</evidence>
<dbReference type="Proteomes" id="UP000002173">
    <property type="component" value="Unassembled WGS sequence"/>
</dbReference>
<feature type="domain" description="PCI" evidence="3">
    <location>
        <begin position="165"/>
        <end position="342"/>
    </location>
</feature>
<accession>A7ATJ5</accession>
<dbReference type="InterPro" id="IPR054179">
    <property type="entry name" value="PSD13_N"/>
</dbReference>
<protein>
    <submittedName>
        <fullName evidence="4">PCI domain containing protein</fullName>
    </submittedName>
</protein>
<organism evidence="4 5">
    <name type="scientific">Babesia bovis</name>
    <dbReference type="NCBI Taxonomy" id="5865"/>
    <lineage>
        <taxon>Eukaryota</taxon>
        <taxon>Sar</taxon>
        <taxon>Alveolata</taxon>
        <taxon>Apicomplexa</taxon>
        <taxon>Aconoidasida</taxon>
        <taxon>Piroplasmida</taxon>
        <taxon>Babesiidae</taxon>
        <taxon>Babesia</taxon>
    </lineage>
</organism>
<dbReference type="GO" id="GO:0005198">
    <property type="term" value="F:structural molecule activity"/>
    <property type="evidence" value="ECO:0007669"/>
    <property type="project" value="TreeGrafter"/>
</dbReference>
<dbReference type="GO" id="GO:0006511">
    <property type="term" value="P:ubiquitin-dependent protein catabolic process"/>
    <property type="evidence" value="ECO:0007669"/>
    <property type="project" value="TreeGrafter"/>
</dbReference>
<evidence type="ECO:0000256" key="2">
    <source>
        <dbReference type="ARBA" id="ARBA00022942"/>
    </source>
</evidence>
<dbReference type="Pfam" id="PF22037">
    <property type="entry name" value="PSD13_N"/>
    <property type="match status" value="1"/>
</dbReference>
<dbReference type="RefSeq" id="XP_001609824.1">
    <property type="nucleotide sequence ID" value="XM_001609774.1"/>
</dbReference>
<dbReference type="GO" id="GO:0008541">
    <property type="term" value="C:proteasome regulatory particle, lid subcomplex"/>
    <property type="evidence" value="ECO:0007669"/>
    <property type="project" value="TreeGrafter"/>
</dbReference>
<dbReference type="KEGG" id="bbo:BBOV_II003010"/>
<gene>
    <name evidence="4" type="ORF">BBOV_II003010</name>
</gene>
<dbReference type="GO" id="GO:0005634">
    <property type="term" value="C:nucleus"/>
    <property type="evidence" value="ECO:0007669"/>
    <property type="project" value="TreeGrafter"/>
</dbReference>
<dbReference type="GeneID" id="5478053"/>
<dbReference type="PROSITE" id="PS50250">
    <property type="entry name" value="PCI"/>
    <property type="match status" value="1"/>
</dbReference>
<reference evidence="4 5" key="1">
    <citation type="journal article" date="2007" name="PLoS Pathog.">
        <title>Genome sequence of Babesia bovis and comparative analysis of apicomplexan hemoprotozoa.</title>
        <authorList>
            <person name="Brayton K.A."/>
            <person name="Lau A.O.T."/>
            <person name="Herndon D.R."/>
            <person name="Hannick L."/>
            <person name="Kappmeyer L.S."/>
            <person name="Berens S.J."/>
            <person name="Bidwell S.L."/>
            <person name="Brown W.C."/>
            <person name="Crabtree J."/>
            <person name="Fadrosh D."/>
            <person name="Feldblum T."/>
            <person name="Forberger H.A."/>
            <person name="Haas B.J."/>
            <person name="Howell J.M."/>
            <person name="Khouri H."/>
            <person name="Koo H."/>
            <person name="Mann D.J."/>
            <person name="Norimine J."/>
            <person name="Paulsen I.T."/>
            <person name="Radune D."/>
            <person name="Ren Q."/>
            <person name="Smith R.K. Jr."/>
            <person name="Suarez C.E."/>
            <person name="White O."/>
            <person name="Wortman J.R."/>
            <person name="Knowles D.P. Jr."/>
            <person name="McElwain T.F."/>
            <person name="Nene V.M."/>
        </authorList>
    </citation>
    <scope>NUCLEOTIDE SEQUENCE [LARGE SCALE GENOMIC DNA]</scope>
    <source>
        <strain evidence="4">T2Bo</strain>
    </source>
</reference>
<dbReference type="STRING" id="5865.A7ATJ5"/>
<dbReference type="EMBL" id="AAXT01000003">
    <property type="protein sequence ID" value="EDO06256.1"/>
    <property type="molecule type" value="Genomic_DNA"/>
</dbReference>
<dbReference type="InterPro" id="IPR036390">
    <property type="entry name" value="WH_DNA-bd_sf"/>
</dbReference>
<sequence length="379" mass="43419">MKGDAEATLSAVASNHPEFTTLVDGIKHYLEVKYYHELTNALIELVNSPNIACDDKIRVFEVIVHPIKDSLNKLRFAQILATCSENLDSKVALEHLCKYDSFLENELEAHIMHQIAKAHHMVKSNQIKDCDQLLNDIKEKVEAHLNIDISVHAAYHKAAAQLHKATKNFSLCYQEWIMYLAYTSLNDIPESERKNIAMEITICAVIAEDSFGFGELIHQPIIEAYLKEGEHQWLYDLLQIFNEGQLNQFDDAMERYRGQILHTELAGKEPQLRHKLTLISLLNLAFSKPSKQRTLHFQDIAQHCAIPLYQVEPLVLRALALKLIKGHIDQLQQTVNITWLQPRILDMTKLQNLTAKLQDWIEATNNIVINLETMTNTEA</sequence>
<evidence type="ECO:0000256" key="1">
    <source>
        <dbReference type="ARBA" id="ARBA00006207"/>
    </source>
</evidence>
<dbReference type="FunCoup" id="A7ATJ5">
    <property type="interactions" value="612"/>
</dbReference>
<dbReference type="InterPro" id="IPR035298">
    <property type="entry name" value="PSMD13"/>
</dbReference>
<reference evidence="5" key="3">
    <citation type="journal article" date="2021" name="Int. J. Parasitol.">
        <title>Comparative analysis of gene expression between Babesia bovis blood stages and kinetes allowed by improved genome annotation.</title>
        <authorList>
            <person name="Ueti M.W."/>
            <person name="Johnson W.C."/>
            <person name="Kappmeyer L.S."/>
            <person name="Herndon D.R."/>
            <person name="Mousel M.R."/>
            <person name="Reif K.E."/>
            <person name="Taus N.S."/>
            <person name="Ifeonu O.O."/>
            <person name="Silva J.C."/>
            <person name="Suarez C.E."/>
            <person name="Brayton K.A."/>
        </authorList>
    </citation>
    <scope>NUCLEOTIDE SEQUENCE [LARGE SCALE GENOMIC DNA]</scope>
</reference>
<proteinExistence type="inferred from homology"/>
<dbReference type="Pfam" id="PF01399">
    <property type="entry name" value="PCI"/>
    <property type="match status" value="1"/>
</dbReference>
<dbReference type="VEuPathDB" id="PiroplasmaDB:BBOV_II003010"/>
<dbReference type="eggNOG" id="KOG2908">
    <property type="taxonomic scope" value="Eukaryota"/>
</dbReference>
<dbReference type="InParanoid" id="A7ATJ5"/>
<dbReference type="SMART" id="SM00088">
    <property type="entry name" value="PINT"/>
    <property type="match status" value="1"/>
</dbReference>